<proteinExistence type="predicted"/>
<gene>
    <name evidence="1" type="ORF">ALO55_102690</name>
</gene>
<dbReference type="Proteomes" id="UP000050396">
    <property type="component" value="Unassembled WGS sequence"/>
</dbReference>
<evidence type="ECO:0000313" key="1">
    <source>
        <dbReference type="EMBL" id="KPY10047.1"/>
    </source>
</evidence>
<evidence type="ECO:0000313" key="2">
    <source>
        <dbReference type="Proteomes" id="UP000050396"/>
    </source>
</evidence>
<name>A0ABD4BA83_PSESH</name>
<accession>A0ABD4BA83</accession>
<reference evidence="1 2" key="1">
    <citation type="submission" date="2015-09" db="EMBL/GenBank/DDBJ databases">
        <title>Genome announcement of multiple Pseudomonas syringae strains.</title>
        <authorList>
            <person name="Thakur S."/>
            <person name="Wang P.W."/>
            <person name="Gong Y."/>
            <person name="Weir B.S."/>
            <person name="Guttman D.S."/>
        </authorList>
    </citation>
    <scope>NUCLEOTIDE SEQUENCE [LARGE SCALE GENOMIC DNA]</scope>
    <source>
        <strain evidence="1 2">ICMP2740</strain>
    </source>
</reference>
<dbReference type="EMBL" id="LJQZ01000280">
    <property type="protein sequence ID" value="KPY10047.1"/>
    <property type="molecule type" value="Genomic_DNA"/>
</dbReference>
<sequence>MFGKGLAIIGSWSAAGRPVIASGDGDPVTTERSLFSQDLRSHIQVLVGIERVARITGMEAVAVPAHVHLSQAHVYPLRACLDQGYE</sequence>
<comment type="caution">
    <text evidence="1">The sequence shown here is derived from an EMBL/GenBank/DDBJ whole genome shotgun (WGS) entry which is preliminary data.</text>
</comment>
<protein>
    <submittedName>
        <fullName evidence="1">Uncharacterized protein</fullName>
    </submittedName>
</protein>
<dbReference type="AlphaFoldDB" id="A0ABD4BA83"/>
<organism evidence="1 2">
    <name type="scientific">Pseudomonas savastanoi pv. phaseolicola</name>
    <name type="common">Pseudomonas syringae pv. phaseolicola</name>
    <dbReference type="NCBI Taxonomy" id="319"/>
    <lineage>
        <taxon>Bacteria</taxon>
        <taxon>Pseudomonadati</taxon>
        <taxon>Pseudomonadota</taxon>
        <taxon>Gammaproteobacteria</taxon>
        <taxon>Pseudomonadales</taxon>
        <taxon>Pseudomonadaceae</taxon>
        <taxon>Pseudomonas</taxon>
    </lineage>
</organism>